<evidence type="ECO:0000313" key="2">
    <source>
        <dbReference type="EMBL" id="NGY64211.1"/>
    </source>
</evidence>
<dbReference type="RefSeq" id="WP_166053025.1">
    <property type="nucleotide sequence ID" value="NZ_JAAMPJ010000012.1"/>
</dbReference>
<dbReference type="Proteomes" id="UP000481360">
    <property type="component" value="Unassembled WGS sequence"/>
</dbReference>
<dbReference type="AlphaFoldDB" id="A0A7C9RV41"/>
<dbReference type="Pfam" id="PF03995">
    <property type="entry name" value="Inhibitor_I36"/>
    <property type="match status" value="1"/>
</dbReference>
<gene>
    <name evidence="2" type="ORF">G7043_35395</name>
</gene>
<dbReference type="EMBL" id="JAAMPJ010000012">
    <property type="protein sequence ID" value="NGY64211.1"/>
    <property type="molecule type" value="Genomic_DNA"/>
</dbReference>
<evidence type="ECO:0008006" key="4">
    <source>
        <dbReference type="Google" id="ProtNLM"/>
    </source>
</evidence>
<protein>
    <recommendedName>
        <fullName evidence="4">Peptidase inhibitor family I36</fullName>
    </recommendedName>
</protein>
<accession>A0A7C9RV41</accession>
<evidence type="ECO:0000313" key="3">
    <source>
        <dbReference type="Proteomes" id="UP000481360"/>
    </source>
</evidence>
<feature type="chain" id="PRO_5029007423" description="Peptidase inhibitor family I36" evidence="1">
    <location>
        <begin position="27"/>
        <end position="122"/>
    </location>
</feature>
<comment type="caution">
    <text evidence="2">The sequence shown here is derived from an EMBL/GenBank/DDBJ whole genome shotgun (WGS) entry which is preliminary data.</text>
</comment>
<feature type="signal peptide" evidence="1">
    <location>
        <begin position="1"/>
        <end position="26"/>
    </location>
</feature>
<organism evidence="2 3">
    <name type="scientific">Lentzea alba</name>
    <dbReference type="NCBI Taxonomy" id="2714351"/>
    <lineage>
        <taxon>Bacteria</taxon>
        <taxon>Bacillati</taxon>
        <taxon>Actinomycetota</taxon>
        <taxon>Actinomycetes</taxon>
        <taxon>Pseudonocardiales</taxon>
        <taxon>Pseudonocardiaceae</taxon>
        <taxon>Lentzea</taxon>
    </lineage>
</organism>
<reference evidence="2 3" key="1">
    <citation type="submission" date="2020-03" db="EMBL/GenBank/DDBJ databases">
        <title>Isolation and identification of active actinomycetes.</title>
        <authorList>
            <person name="Sun X."/>
        </authorList>
    </citation>
    <scope>NUCLEOTIDE SEQUENCE [LARGE SCALE GENOMIC DNA]</scope>
    <source>
        <strain evidence="2 3">NEAU-D13</strain>
    </source>
</reference>
<keyword evidence="1" id="KW-0732">Signal</keyword>
<name>A0A7C9RV41_9PSEU</name>
<sequence length="122" mass="13851">MKKLRILLLTLAALATPVVAAAPANAAEPCKQAQVCFYTERNFEGYRAFYWDNAMPLSKKLDVRDYGYAKTTSSIKNLTPYYFHIWNAQGSHRCLPPGYNFTNVGTAYEDKISHIGLYTNWC</sequence>
<keyword evidence="3" id="KW-1185">Reference proteome</keyword>
<proteinExistence type="predicted"/>
<dbReference type="Gene3D" id="2.60.20.10">
    <property type="entry name" value="Crystallins"/>
    <property type="match status" value="1"/>
</dbReference>
<evidence type="ECO:0000256" key="1">
    <source>
        <dbReference type="SAM" id="SignalP"/>
    </source>
</evidence>